<name>A0A4P6HQ54_9BACT</name>
<dbReference type="SUPFAM" id="SSF54001">
    <property type="entry name" value="Cysteine proteinases"/>
    <property type="match status" value="1"/>
</dbReference>
<dbReference type="Proteomes" id="UP000293296">
    <property type="component" value="Chromosome"/>
</dbReference>
<reference evidence="1 2" key="1">
    <citation type="submission" date="2018-02" db="EMBL/GenBank/DDBJ databases">
        <title>Genome sequence of Desulfovibrio carbinolicus DSM 3852.</title>
        <authorList>
            <person name="Wilbanks E."/>
            <person name="Skennerton C.T."/>
            <person name="Orphan V.J."/>
        </authorList>
    </citation>
    <scope>NUCLEOTIDE SEQUENCE [LARGE SCALE GENOMIC DNA]</scope>
    <source>
        <strain evidence="1 2">DSM 3852</strain>
    </source>
</reference>
<dbReference type="EMBL" id="CP026538">
    <property type="protein sequence ID" value="QAZ69255.1"/>
    <property type="molecule type" value="Genomic_DNA"/>
</dbReference>
<protein>
    <submittedName>
        <fullName evidence="1">Uncharacterized protein</fullName>
    </submittedName>
</protein>
<dbReference type="RefSeq" id="WP_129355479.1">
    <property type="nucleotide sequence ID" value="NZ_CP026538.1"/>
</dbReference>
<dbReference type="AlphaFoldDB" id="A0A4P6HQ54"/>
<evidence type="ECO:0000313" key="2">
    <source>
        <dbReference type="Proteomes" id="UP000293296"/>
    </source>
</evidence>
<dbReference type="InterPro" id="IPR038765">
    <property type="entry name" value="Papain-like_cys_pep_sf"/>
</dbReference>
<dbReference type="KEGG" id="dcb:C3Y92_19235"/>
<keyword evidence="2" id="KW-1185">Reference proteome</keyword>
<gene>
    <name evidence="1" type="ORF">C3Y92_19235</name>
</gene>
<accession>A0A4P6HQ54</accession>
<proteinExistence type="predicted"/>
<sequence length="226" mass="25846">MSMITSSYVAERKNMKPGDVIAFSGKGDVSQIIKSVTRSNVSHVGVILQTTERDQHEESGRFFNQIIESTSIQKFNGVIVNRLSNRIDMYDGEIWWLPLRENLRNAPQRMKNFYNFLFSQVGKGYDTIQAIKSALDALDQLPIFGHGPTYNNEDFSEFFCSELVAAALEEASVVPKLNASEVTPIDLCRWNIYEEKYYLLKCDPGTPEEKKCIGRYNTIDPAFWNY</sequence>
<evidence type="ECO:0000313" key="1">
    <source>
        <dbReference type="EMBL" id="QAZ69255.1"/>
    </source>
</evidence>
<dbReference type="OrthoDB" id="452735at2"/>
<organism evidence="1 2">
    <name type="scientific">Solidesulfovibrio carbinolicus</name>
    <dbReference type="NCBI Taxonomy" id="296842"/>
    <lineage>
        <taxon>Bacteria</taxon>
        <taxon>Pseudomonadati</taxon>
        <taxon>Thermodesulfobacteriota</taxon>
        <taxon>Desulfovibrionia</taxon>
        <taxon>Desulfovibrionales</taxon>
        <taxon>Desulfovibrionaceae</taxon>
        <taxon>Solidesulfovibrio</taxon>
    </lineage>
</organism>
<dbReference type="Gene3D" id="3.90.1720.10">
    <property type="entry name" value="endopeptidase domain like (from Nostoc punctiforme)"/>
    <property type="match status" value="1"/>
</dbReference>